<dbReference type="Pfam" id="PF00036">
    <property type="entry name" value="EF-hand_1"/>
    <property type="match status" value="1"/>
</dbReference>
<proteinExistence type="predicted"/>
<evidence type="ECO:0000256" key="1">
    <source>
        <dbReference type="ARBA" id="ARBA00022837"/>
    </source>
</evidence>
<accession>A0A820CGX7</accession>
<dbReference type="GO" id="GO:0005509">
    <property type="term" value="F:calcium ion binding"/>
    <property type="evidence" value="ECO:0007669"/>
    <property type="project" value="InterPro"/>
</dbReference>
<evidence type="ECO:0000256" key="2">
    <source>
        <dbReference type="SAM" id="MobiDB-lite"/>
    </source>
</evidence>
<organism evidence="5 6">
    <name type="scientific">Rotaria socialis</name>
    <dbReference type="NCBI Taxonomy" id="392032"/>
    <lineage>
        <taxon>Eukaryota</taxon>
        <taxon>Metazoa</taxon>
        <taxon>Spiralia</taxon>
        <taxon>Gnathifera</taxon>
        <taxon>Rotifera</taxon>
        <taxon>Eurotatoria</taxon>
        <taxon>Bdelloidea</taxon>
        <taxon>Philodinida</taxon>
        <taxon>Philodinidae</taxon>
        <taxon>Rotaria</taxon>
    </lineage>
</organism>
<dbReference type="InterPro" id="IPR011992">
    <property type="entry name" value="EF-hand-dom_pair"/>
</dbReference>
<name>A0A820CGX7_9BILA</name>
<sequence length="344" mass="36597">MGGSSSRKAKNTPIPTYSVGLNRPVGQLNTGIGNASPANRDPQRDLMQANQTIANLTNQIQAMQRGGGSPVPFGGYSPPYGIQPPAPYGGYSPPYGGYPPQYGGPPSPLLQNFGRHSPYQHQQQTGAGGYRDTDFASVASISGLNASDVALLHREFMNLTRGGTTKMDRSIFRSLLRDVLMERSNDYVDRAIENIFLTVDRNHDGHIDFAEFVGAFKDVLNGGNIDADGIYGDSLIPDMFTQEIRASGFGAGALPRAIAGEQQSQAGVAQFFPSNGLSMVPLASTGIQQMPLNYGGAVPLQISNAQAPLITLDQSQSSFVIATPGQYLITQPTALQCVPLPMSC</sequence>
<dbReference type="AlphaFoldDB" id="A0A820CGX7"/>
<gene>
    <name evidence="4" type="ORF">FME351_LOCUS27977</name>
    <name evidence="5" type="ORF">TSG867_LOCUS1424</name>
</gene>
<dbReference type="EMBL" id="CAJNYU010003827">
    <property type="protein sequence ID" value="CAF3704787.1"/>
    <property type="molecule type" value="Genomic_DNA"/>
</dbReference>
<dbReference type="InterPro" id="IPR002048">
    <property type="entry name" value="EF_hand_dom"/>
</dbReference>
<comment type="caution">
    <text evidence="5">The sequence shown here is derived from an EMBL/GenBank/DDBJ whole genome shotgun (WGS) entry which is preliminary data.</text>
</comment>
<protein>
    <recommendedName>
        <fullName evidence="3">EF-hand domain-containing protein</fullName>
    </recommendedName>
</protein>
<evidence type="ECO:0000313" key="6">
    <source>
        <dbReference type="Proteomes" id="UP000663862"/>
    </source>
</evidence>
<feature type="domain" description="EF-hand" evidence="3">
    <location>
        <begin position="187"/>
        <end position="222"/>
    </location>
</feature>
<dbReference type="Proteomes" id="UP000663862">
    <property type="component" value="Unassembled WGS sequence"/>
</dbReference>
<dbReference type="EMBL" id="CAJOBQ010000031">
    <property type="protein sequence ID" value="CAF4223350.1"/>
    <property type="molecule type" value="Genomic_DNA"/>
</dbReference>
<keyword evidence="1" id="KW-0106">Calcium</keyword>
<evidence type="ECO:0000259" key="3">
    <source>
        <dbReference type="PROSITE" id="PS50222"/>
    </source>
</evidence>
<dbReference type="SMART" id="SM00054">
    <property type="entry name" value="EFh"/>
    <property type="match status" value="1"/>
</dbReference>
<dbReference type="PROSITE" id="PS00018">
    <property type="entry name" value="EF_HAND_1"/>
    <property type="match status" value="1"/>
</dbReference>
<dbReference type="InterPro" id="IPR018247">
    <property type="entry name" value="EF_Hand_1_Ca_BS"/>
</dbReference>
<evidence type="ECO:0000313" key="5">
    <source>
        <dbReference type="EMBL" id="CAF4223350.1"/>
    </source>
</evidence>
<dbReference type="SUPFAM" id="SSF47473">
    <property type="entry name" value="EF-hand"/>
    <property type="match status" value="1"/>
</dbReference>
<feature type="region of interest" description="Disordered" evidence="2">
    <location>
        <begin position="1"/>
        <end position="22"/>
    </location>
</feature>
<reference evidence="5" key="1">
    <citation type="submission" date="2021-02" db="EMBL/GenBank/DDBJ databases">
        <authorList>
            <person name="Nowell W R."/>
        </authorList>
    </citation>
    <scope>NUCLEOTIDE SEQUENCE</scope>
</reference>
<dbReference type="PROSITE" id="PS50222">
    <property type="entry name" value="EF_HAND_2"/>
    <property type="match status" value="1"/>
</dbReference>
<dbReference type="Proteomes" id="UP000663869">
    <property type="component" value="Unassembled WGS sequence"/>
</dbReference>
<dbReference type="Gene3D" id="1.10.238.10">
    <property type="entry name" value="EF-hand"/>
    <property type="match status" value="1"/>
</dbReference>
<evidence type="ECO:0000313" key="4">
    <source>
        <dbReference type="EMBL" id="CAF3704787.1"/>
    </source>
</evidence>